<dbReference type="PANTHER" id="PTHR23101:SF122">
    <property type="entry name" value="RABAPTIN-5-ASSOCIATED EXCHANGE FACTOR FOR RAB5"/>
    <property type="match status" value="1"/>
</dbReference>
<keyword evidence="4" id="KW-0175">Coiled coil</keyword>
<keyword evidence="1" id="KW-0479">Metal-binding</keyword>
<evidence type="ECO:0000256" key="2">
    <source>
        <dbReference type="ARBA" id="ARBA00022771"/>
    </source>
</evidence>
<dbReference type="Proteomes" id="UP001642540">
    <property type="component" value="Unassembled WGS sequence"/>
</dbReference>
<feature type="compositionally biased region" description="Basic and acidic residues" evidence="5">
    <location>
        <begin position="672"/>
        <end position="681"/>
    </location>
</feature>
<feature type="coiled-coil region" evidence="4">
    <location>
        <begin position="457"/>
        <end position="502"/>
    </location>
</feature>
<feature type="compositionally biased region" description="Basic and acidic residues" evidence="5">
    <location>
        <begin position="109"/>
        <end position="122"/>
    </location>
</feature>
<evidence type="ECO:0000256" key="5">
    <source>
        <dbReference type="SAM" id="MobiDB-lite"/>
    </source>
</evidence>
<keyword evidence="3" id="KW-0862">Zinc</keyword>
<dbReference type="SUPFAM" id="SSF109993">
    <property type="entry name" value="VPS9 domain"/>
    <property type="match status" value="1"/>
</dbReference>
<feature type="compositionally biased region" description="Low complexity" evidence="5">
    <location>
        <begin position="597"/>
        <end position="606"/>
    </location>
</feature>
<feature type="region of interest" description="Disordered" evidence="5">
    <location>
        <begin position="58"/>
        <end position="83"/>
    </location>
</feature>
<feature type="region of interest" description="Disordered" evidence="5">
    <location>
        <begin position="560"/>
        <end position="693"/>
    </location>
</feature>
<feature type="compositionally biased region" description="Basic and acidic residues" evidence="5">
    <location>
        <begin position="612"/>
        <end position="627"/>
    </location>
</feature>
<feature type="compositionally biased region" description="Polar residues" evidence="5">
    <location>
        <begin position="565"/>
        <end position="582"/>
    </location>
</feature>
<evidence type="ECO:0000313" key="9">
    <source>
        <dbReference type="Proteomes" id="UP001642540"/>
    </source>
</evidence>
<dbReference type="InterPro" id="IPR003123">
    <property type="entry name" value="VPS9"/>
</dbReference>
<dbReference type="PANTHER" id="PTHR23101">
    <property type="entry name" value="RAB GDP/GTP EXCHANGE FACTOR"/>
    <property type="match status" value="1"/>
</dbReference>
<proteinExistence type="predicted"/>
<evidence type="ECO:0000256" key="1">
    <source>
        <dbReference type="ARBA" id="ARBA00022723"/>
    </source>
</evidence>
<dbReference type="Gene3D" id="1.20.1050.80">
    <property type="entry name" value="VPS9 domain"/>
    <property type="match status" value="1"/>
</dbReference>
<dbReference type="PROSITE" id="PS51205">
    <property type="entry name" value="VPS9"/>
    <property type="match status" value="1"/>
</dbReference>
<gene>
    <name evidence="8" type="ORF">ODALV1_LOCUS15005</name>
</gene>
<dbReference type="SUPFAM" id="SSF57716">
    <property type="entry name" value="Glucocorticoid receptor-like (DNA-binding domain)"/>
    <property type="match status" value="1"/>
</dbReference>
<evidence type="ECO:0000256" key="4">
    <source>
        <dbReference type="SAM" id="Coils"/>
    </source>
</evidence>
<dbReference type="SMART" id="SM00167">
    <property type="entry name" value="VPS9"/>
    <property type="match status" value="1"/>
</dbReference>
<feature type="region of interest" description="Disordered" evidence="5">
    <location>
        <begin position="510"/>
        <end position="530"/>
    </location>
</feature>
<evidence type="ECO:0008006" key="10">
    <source>
        <dbReference type="Google" id="ProtNLM"/>
    </source>
</evidence>
<dbReference type="Pfam" id="PF01754">
    <property type="entry name" value="zf-A20"/>
    <property type="match status" value="1"/>
</dbReference>
<evidence type="ECO:0000256" key="3">
    <source>
        <dbReference type="ARBA" id="ARBA00022833"/>
    </source>
</evidence>
<name>A0ABP1QUP5_9HEXA</name>
<sequence length="693" mass="77815">MNYNTSSYNPSSSGRISRLISEQADLMCKNKCGHYGNKVQEGYCSVCYKIYKQQQQQQNSARYGPRDEAFGPDGESSQGVFGRSGFATLPKSARLSLDSLSPLTGSFSKFEEKKKQQTDRKTKSFRSVFRKSPTPSSPQPGKKSPEKGSKEASHRHGSDGGSSPQMSPRKVANTDKDQIRDEINTFLAQIPNKRIVSDVVSKVKQCEEVILELLRQEKGSIDEASDIVQDFYKNFQAKTEIVKCYQEISMEDKETLMNLIEKYLTISLYKEFFSPMSTATEDETQDLELQTRIRQLNWMTCKHLEVALNERDRSVRDLVYASINVIIGMDSVKPPQEKLACVTQCSHHIIEALGKSKQGPTAADDFLPTLIYIVIKANPTRLQSNINYITRFCNAACLMRGEAGYFFTNLCCAVSFIQNMKGESLGMPEEEFQDYMSGRSVPMESWENYFLESIHAMEEMSNVVSELELRQQEFLKNVEKFKENMKNKEDRVTEQVDKILKRTPLTFKPRKVPTNIDEEDPALNETSLPSPLKPEVVSIVGASAGNESSVTLPATAEVEREAPSKATQVIPTSSQLVNLTGNDSEEYKEGEEAEVFESISPSPQSESETDLQQERIEGVEKLKEKVSRQKNQASLIDEGSHRQENFDAVGTSSKSDQRGSENVEEGLVVPSKPKEKIKSVDNNDAMESSDLDP</sequence>
<dbReference type="Pfam" id="PF18151">
    <property type="entry name" value="DUF5601"/>
    <property type="match status" value="1"/>
</dbReference>
<dbReference type="InterPro" id="IPR002653">
    <property type="entry name" value="Znf_A20"/>
</dbReference>
<feature type="domain" description="A20-type" evidence="6">
    <location>
        <begin position="22"/>
        <end position="56"/>
    </location>
</feature>
<evidence type="ECO:0000259" key="6">
    <source>
        <dbReference type="PROSITE" id="PS51036"/>
    </source>
</evidence>
<dbReference type="Pfam" id="PF02204">
    <property type="entry name" value="VPS9"/>
    <property type="match status" value="1"/>
</dbReference>
<evidence type="ECO:0000259" key="7">
    <source>
        <dbReference type="PROSITE" id="PS51205"/>
    </source>
</evidence>
<keyword evidence="9" id="KW-1185">Reference proteome</keyword>
<feature type="domain" description="VPS9" evidence="7">
    <location>
        <begin position="283"/>
        <end position="426"/>
    </location>
</feature>
<dbReference type="InterPro" id="IPR037191">
    <property type="entry name" value="VPS9_dom_sf"/>
</dbReference>
<evidence type="ECO:0000313" key="8">
    <source>
        <dbReference type="EMBL" id="CAL8111403.1"/>
    </source>
</evidence>
<dbReference type="SMART" id="SM00259">
    <property type="entry name" value="ZnF_A20"/>
    <property type="match status" value="1"/>
</dbReference>
<feature type="compositionally biased region" description="Basic and acidic residues" evidence="5">
    <location>
        <begin position="143"/>
        <end position="158"/>
    </location>
</feature>
<dbReference type="PROSITE" id="PS51036">
    <property type="entry name" value="ZF_A20"/>
    <property type="match status" value="1"/>
</dbReference>
<keyword evidence="2" id="KW-0863">Zinc-finger</keyword>
<feature type="region of interest" description="Disordered" evidence="5">
    <location>
        <begin position="108"/>
        <end position="172"/>
    </location>
</feature>
<protein>
    <recommendedName>
        <fullName evidence="10">Rab5 GDP/GTP exchange factor</fullName>
    </recommendedName>
</protein>
<accession>A0ABP1QUP5</accession>
<comment type="caution">
    <text evidence="8">The sequence shown here is derived from an EMBL/GenBank/DDBJ whole genome shotgun (WGS) entry which is preliminary data.</text>
</comment>
<dbReference type="EMBL" id="CAXLJM020000046">
    <property type="protein sequence ID" value="CAL8111403.1"/>
    <property type="molecule type" value="Genomic_DNA"/>
</dbReference>
<dbReference type="Gene3D" id="1.20.5.4770">
    <property type="match status" value="1"/>
</dbReference>
<dbReference type="InterPro" id="IPR045046">
    <property type="entry name" value="Vps9-like"/>
</dbReference>
<organism evidence="8 9">
    <name type="scientific">Orchesella dallaii</name>
    <dbReference type="NCBI Taxonomy" id="48710"/>
    <lineage>
        <taxon>Eukaryota</taxon>
        <taxon>Metazoa</taxon>
        <taxon>Ecdysozoa</taxon>
        <taxon>Arthropoda</taxon>
        <taxon>Hexapoda</taxon>
        <taxon>Collembola</taxon>
        <taxon>Entomobryomorpha</taxon>
        <taxon>Entomobryoidea</taxon>
        <taxon>Orchesellidae</taxon>
        <taxon>Orchesellinae</taxon>
        <taxon>Orchesella</taxon>
    </lineage>
</organism>
<dbReference type="InterPro" id="IPR041545">
    <property type="entry name" value="DUF5601"/>
</dbReference>
<feature type="compositionally biased region" description="Acidic residues" evidence="5">
    <location>
        <begin position="583"/>
        <end position="595"/>
    </location>
</feature>
<dbReference type="Gene3D" id="1.10.246.120">
    <property type="match status" value="1"/>
</dbReference>
<reference evidence="8 9" key="1">
    <citation type="submission" date="2024-08" db="EMBL/GenBank/DDBJ databases">
        <authorList>
            <person name="Cucini C."/>
            <person name="Frati F."/>
        </authorList>
    </citation>
    <scope>NUCLEOTIDE SEQUENCE [LARGE SCALE GENOMIC DNA]</scope>
</reference>